<reference evidence="1 2" key="1">
    <citation type="submission" date="2019-03" db="EMBL/GenBank/DDBJ databases">
        <title>Draft Genome Sequence of Duganella callidus sp. nov., a Novel Duganella Species Isolated from Cultivated Soil.</title>
        <authorList>
            <person name="Raths R."/>
            <person name="Peta V."/>
            <person name="Bucking H."/>
        </authorList>
    </citation>
    <scope>NUCLEOTIDE SEQUENCE [LARGE SCALE GENOMIC DNA]</scope>
    <source>
        <strain evidence="1 2">DN04</strain>
    </source>
</reference>
<dbReference type="CDD" id="cd14744">
    <property type="entry name" value="PAAR_CT_2"/>
    <property type="match status" value="1"/>
</dbReference>
<accession>A0A4Y9RRB3</accession>
<dbReference type="EMBL" id="SPVG01000279">
    <property type="protein sequence ID" value="TFW11634.1"/>
    <property type="molecule type" value="Genomic_DNA"/>
</dbReference>
<protein>
    <submittedName>
        <fullName evidence="1">PAAR domain-containing protein</fullName>
    </submittedName>
</protein>
<evidence type="ECO:0000313" key="2">
    <source>
        <dbReference type="Proteomes" id="UP000297729"/>
    </source>
</evidence>
<dbReference type="Pfam" id="PF05488">
    <property type="entry name" value="PAAR_motif"/>
    <property type="match status" value="1"/>
</dbReference>
<name>A0A4Y9RRB3_9BURK</name>
<organism evidence="1 2">
    <name type="scientific">Duganella callida</name>
    <dbReference type="NCBI Taxonomy" id="2561932"/>
    <lineage>
        <taxon>Bacteria</taxon>
        <taxon>Pseudomonadati</taxon>
        <taxon>Pseudomonadota</taxon>
        <taxon>Betaproteobacteria</taxon>
        <taxon>Burkholderiales</taxon>
        <taxon>Oxalobacteraceae</taxon>
        <taxon>Telluria group</taxon>
        <taxon>Duganella</taxon>
    </lineage>
</organism>
<comment type="caution">
    <text evidence="1">The sequence shown here is derived from an EMBL/GenBank/DDBJ whole genome shotgun (WGS) entry which is preliminary data.</text>
</comment>
<dbReference type="OrthoDB" id="8594232at2"/>
<dbReference type="Proteomes" id="UP000297729">
    <property type="component" value="Unassembled WGS sequence"/>
</dbReference>
<dbReference type="RefSeq" id="WP_135205102.1">
    <property type="nucleotide sequence ID" value="NZ_SPVG01000279.1"/>
</dbReference>
<sequence length="181" mass="19248">MQRYHITLGASTSAGGKVISASSNCSINGVKVALEGDAIFCPACKSQGKIRNFGPRIPESWNGKQVALQDDLCICKCISPPRLIANQSLKCQHVGGGGSTDSAESVASSAREQAQAAALTEETEQIALRLIDDLTQAPLSGKRYRLTLADKTLEGQTDADGYTQPIDADDRAQLIAWQILD</sequence>
<evidence type="ECO:0000313" key="1">
    <source>
        <dbReference type="EMBL" id="TFW11634.1"/>
    </source>
</evidence>
<gene>
    <name evidence="1" type="ORF">E4L98_29455</name>
</gene>
<proteinExistence type="predicted"/>
<keyword evidence="2" id="KW-1185">Reference proteome</keyword>
<dbReference type="AlphaFoldDB" id="A0A4Y9RRB3"/>
<dbReference type="InterPro" id="IPR008727">
    <property type="entry name" value="PAAR_motif"/>
</dbReference>